<proteinExistence type="predicted"/>
<dbReference type="Pfam" id="PF15369">
    <property type="entry name" value="KIAA1328"/>
    <property type="match status" value="1"/>
</dbReference>
<keyword evidence="3" id="KW-1185">Reference proteome</keyword>
<sequence>MLVCGALFMPYIVMHLLTKKNSALVSSGHKTFSQHAVMFSWKAAAFFVVSCHGCHSCSIFSVEYTDEKRSQVKSHASLKDLCPEDKRRIANLIQELARVNEEKDETSQRLRDEQESFERKIQQLEEQNRLIVQERESIL</sequence>
<keyword evidence="1" id="KW-0175">Coiled coil</keyword>
<reference evidence="2" key="3">
    <citation type="submission" date="2025-09" db="UniProtKB">
        <authorList>
            <consortium name="Ensembl"/>
        </authorList>
    </citation>
    <scope>IDENTIFICATION</scope>
</reference>
<reference evidence="2 3" key="1">
    <citation type="submission" date="2019-04" db="EMBL/GenBank/DDBJ databases">
        <authorList>
            <consortium name="Wellcome Sanger Institute Data Sharing"/>
        </authorList>
    </citation>
    <scope>NUCLEOTIDE SEQUENCE [LARGE SCALE GENOMIC DNA]</scope>
</reference>
<feature type="coiled-coil region" evidence="1">
    <location>
        <begin position="82"/>
        <end position="134"/>
    </location>
</feature>
<name>A0A8C9TB44_SCLFO</name>
<dbReference type="AlphaFoldDB" id="A0A8C9TB44"/>
<evidence type="ECO:0000313" key="3">
    <source>
        <dbReference type="Proteomes" id="UP000694397"/>
    </source>
</evidence>
<evidence type="ECO:0000256" key="1">
    <source>
        <dbReference type="SAM" id="Coils"/>
    </source>
</evidence>
<dbReference type="GeneTree" id="ENSGT00940000164615"/>
<reference evidence="2" key="2">
    <citation type="submission" date="2025-08" db="UniProtKB">
        <authorList>
            <consortium name="Ensembl"/>
        </authorList>
    </citation>
    <scope>IDENTIFICATION</scope>
</reference>
<accession>A0A8C9TB44</accession>
<dbReference type="PANTHER" id="PTHR28375:SF1">
    <property type="entry name" value="PROTEIN HINDERIN"/>
    <property type="match status" value="1"/>
</dbReference>
<dbReference type="InterPro" id="IPR032736">
    <property type="entry name" value="Hinderin"/>
</dbReference>
<protein>
    <submittedName>
        <fullName evidence="2">Uncharacterized protein</fullName>
    </submittedName>
</protein>
<organism evidence="2 3">
    <name type="scientific">Scleropages formosus</name>
    <name type="common">Asian bonytongue</name>
    <name type="synonym">Osteoglossum formosum</name>
    <dbReference type="NCBI Taxonomy" id="113540"/>
    <lineage>
        <taxon>Eukaryota</taxon>
        <taxon>Metazoa</taxon>
        <taxon>Chordata</taxon>
        <taxon>Craniata</taxon>
        <taxon>Vertebrata</taxon>
        <taxon>Euteleostomi</taxon>
        <taxon>Actinopterygii</taxon>
        <taxon>Neopterygii</taxon>
        <taxon>Teleostei</taxon>
        <taxon>Osteoglossocephala</taxon>
        <taxon>Osteoglossomorpha</taxon>
        <taxon>Osteoglossiformes</taxon>
        <taxon>Osteoglossidae</taxon>
        <taxon>Scleropages</taxon>
    </lineage>
</organism>
<dbReference type="PANTHER" id="PTHR28375">
    <property type="entry name" value="PROTEIN HINDERIN"/>
    <property type="match status" value="1"/>
</dbReference>
<dbReference type="OrthoDB" id="5972940at2759"/>
<dbReference type="Ensembl" id="ENSSFOT00015061926.1">
    <property type="protein sequence ID" value="ENSSFOP00015048999.1"/>
    <property type="gene ID" value="ENSSFOG00015024293.1"/>
</dbReference>
<evidence type="ECO:0000313" key="2">
    <source>
        <dbReference type="Ensembl" id="ENSSFOP00015048999.1"/>
    </source>
</evidence>
<dbReference type="Proteomes" id="UP000694397">
    <property type="component" value="Chromosome 5"/>
</dbReference>